<evidence type="ECO:0000256" key="4">
    <source>
        <dbReference type="ARBA" id="ARBA00047899"/>
    </source>
</evidence>
<protein>
    <recommendedName>
        <fullName evidence="1">non-specific serine/threonine protein kinase</fullName>
        <ecNumber evidence="1">2.7.11.1</ecNumber>
    </recommendedName>
</protein>
<gene>
    <name evidence="6" type="ORF">TCM_010853</name>
</gene>
<evidence type="ECO:0000256" key="3">
    <source>
        <dbReference type="ARBA" id="ARBA00022777"/>
    </source>
</evidence>
<dbReference type="EC" id="2.7.11.1" evidence="1"/>
<keyword evidence="3 6" id="KW-0808">Transferase</keyword>
<evidence type="ECO:0000313" key="6">
    <source>
        <dbReference type="EMBL" id="EOY00948.1"/>
    </source>
</evidence>
<organism evidence="6 7">
    <name type="scientific">Theobroma cacao</name>
    <name type="common">Cacao</name>
    <name type="synonym">Cocoa</name>
    <dbReference type="NCBI Taxonomy" id="3641"/>
    <lineage>
        <taxon>Eukaryota</taxon>
        <taxon>Viridiplantae</taxon>
        <taxon>Streptophyta</taxon>
        <taxon>Embryophyta</taxon>
        <taxon>Tracheophyta</taxon>
        <taxon>Spermatophyta</taxon>
        <taxon>Magnoliopsida</taxon>
        <taxon>eudicotyledons</taxon>
        <taxon>Gunneridae</taxon>
        <taxon>Pentapetalae</taxon>
        <taxon>rosids</taxon>
        <taxon>malvids</taxon>
        <taxon>Malvales</taxon>
        <taxon>Malvaceae</taxon>
        <taxon>Byttnerioideae</taxon>
        <taxon>Theobroma</taxon>
    </lineage>
</organism>
<dbReference type="GO" id="GO:0004674">
    <property type="term" value="F:protein serine/threonine kinase activity"/>
    <property type="evidence" value="ECO:0007669"/>
    <property type="project" value="UniProtKB-KW"/>
</dbReference>
<sequence>MATLDKPRVVISISECSNLAQIYKKGKFPEAFYMIQGAEARRLVGKCLENVSNRLPAHELLLDPFLASDEVSLVPISRVLSRKRTPNGPVTELVPPVEVVSIRSTEMSITITMVQPHKTSCAAHSLLVLI</sequence>
<evidence type="ECO:0000256" key="5">
    <source>
        <dbReference type="ARBA" id="ARBA00048679"/>
    </source>
</evidence>
<dbReference type="eggNOG" id="KOG0584">
    <property type="taxonomic scope" value="Eukaryota"/>
</dbReference>
<dbReference type="HOGENOM" id="CLU_1941889_0_0_1"/>
<keyword evidence="2" id="KW-0723">Serine/threonine-protein kinase</keyword>
<accession>A0A061E8G7</accession>
<dbReference type="EMBL" id="CM001880">
    <property type="protein sequence ID" value="EOY00948.1"/>
    <property type="molecule type" value="Genomic_DNA"/>
</dbReference>
<dbReference type="InParanoid" id="A0A061E8G7"/>
<dbReference type="STRING" id="3641.A0A061E8G7"/>
<dbReference type="AlphaFoldDB" id="A0A061E8G7"/>
<dbReference type="InterPro" id="IPR050588">
    <property type="entry name" value="WNK_Ser-Thr_kinase"/>
</dbReference>
<keyword evidence="3 6" id="KW-0418">Kinase</keyword>
<dbReference type="Proteomes" id="UP000026915">
    <property type="component" value="Chromosome 2"/>
</dbReference>
<proteinExistence type="predicted"/>
<reference evidence="6 7" key="1">
    <citation type="journal article" date="2013" name="Genome Biol.">
        <title>The genome sequence of the most widely cultivated cacao type and its use to identify candidate genes regulating pod color.</title>
        <authorList>
            <person name="Motamayor J.C."/>
            <person name="Mockaitis K."/>
            <person name="Schmutz J."/>
            <person name="Haiminen N."/>
            <person name="Iii D.L."/>
            <person name="Cornejo O."/>
            <person name="Findley S.D."/>
            <person name="Zheng P."/>
            <person name="Utro F."/>
            <person name="Royaert S."/>
            <person name="Saski C."/>
            <person name="Jenkins J."/>
            <person name="Podicheti R."/>
            <person name="Zhao M."/>
            <person name="Scheffler B.E."/>
            <person name="Stack J.C."/>
            <person name="Feltus F.A."/>
            <person name="Mustiga G.M."/>
            <person name="Amores F."/>
            <person name="Phillips W."/>
            <person name="Marelli J.P."/>
            <person name="May G.D."/>
            <person name="Shapiro H."/>
            <person name="Ma J."/>
            <person name="Bustamante C.D."/>
            <person name="Schnell R.J."/>
            <person name="Main D."/>
            <person name="Gilbert D."/>
            <person name="Parida L."/>
            <person name="Kuhn D.N."/>
        </authorList>
    </citation>
    <scope>NUCLEOTIDE SEQUENCE [LARGE SCALE GENOMIC DNA]</scope>
    <source>
        <strain evidence="7">cv. Matina 1-6</strain>
    </source>
</reference>
<name>A0A061E8G7_THECC</name>
<dbReference type="Gramene" id="EOY00948">
    <property type="protein sequence ID" value="EOY00948"/>
    <property type="gene ID" value="TCM_010853"/>
</dbReference>
<comment type="catalytic activity">
    <reaction evidence="4">
        <text>L-threonyl-[protein] + ATP = O-phospho-L-threonyl-[protein] + ADP + H(+)</text>
        <dbReference type="Rhea" id="RHEA:46608"/>
        <dbReference type="Rhea" id="RHEA-COMP:11060"/>
        <dbReference type="Rhea" id="RHEA-COMP:11605"/>
        <dbReference type="ChEBI" id="CHEBI:15378"/>
        <dbReference type="ChEBI" id="CHEBI:30013"/>
        <dbReference type="ChEBI" id="CHEBI:30616"/>
        <dbReference type="ChEBI" id="CHEBI:61977"/>
        <dbReference type="ChEBI" id="CHEBI:456216"/>
        <dbReference type="EC" id="2.7.11.1"/>
    </reaction>
</comment>
<evidence type="ECO:0000256" key="2">
    <source>
        <dbReference type="ARBA" id="ARBA00022527"/>
    </source>
</evidence>
<evidence type="ECO:0000313" key="7">
    <source>
        <dbReference type="Proteomes" id="UP000026915"/>
    </source>
</evidence>
<dbReference type="PANTHER" id="PTHR13902">
    <property type="entry name" value="SERINE/THREONINE-PROTEIN KINASE WNK WITH NO LYSINE -RELATED"/>
    <property type="match status" value="1"/>
</dbReference>
<comment type="catalytic activity">
    <reaction evidence="5">
        <text>L-seryl-[protein] + ATP = O-phospho-L-seryl-[protein] + ADP + H(+)</text>
        <dbReference type="Rhea" id="RHEA:17989"/>
        <dbReference type="Rhea" id="RHEA-COMP:9863"/>
        <dbReference type="Rhea" id="RHEA-COMP:11604"/>
        <dbReference type="ChEBI" id="CHEBI:15378"/>
        <dbReference type="ChEBI" id="CHEBI:29999"/>
        <dbReference type="ChEBI" id="CHEBI:30616"/>
        <dbReference type="ChEBI" id="CHEBI:83421"/>
        <dbReference type="ChEBI" id="CHEBI:456216"/>
        <dbReference type="EC" id="2.7.11.1"/>
    </reaction>
</comment>
<evidence type="ECO:0000256" key="1">
    <source>
        <dbReference type="ARBA" id="ARBA00012513"/>
    </source>
</evidence>
<keyword evidence="7" id="KW-1185">Reference proteome</keyword>